<dbReference type="RefSeq" id="XP_047774902.1">
    <property type="nucleotide sequence ID" value="XM_047917537.1"/>
</dbReference>
<dbReference type="Proteomes" id="UP000814176">
    <property type="component" value="Unassembled WGS sequence"/>
</dbReference>
<organism evidence="1 2">
    <name type="scientific">Rhodofomes roseus</name>
    <dbReference type="NCBI Taxonomy" id="34475"/>
    <lineage>
        <taxon>Eukaryota</taxon>
        <taxon>Fungi</taxon>
        <taxon>Dikarya</taxon>
        <taxon>Basidiomycota</taxon>
        <taxon>Agaricomycotina</taxon>
        <taxon>Agaricomycetes</taxon>
        <taxon>Polyporales</taxon>
        <taxon>Rhodofomes</taxon>
    </lineage>
</organism>
<accession>A0ABQ8K4K9</accession>
<dbReference type="EMBL" id="JADCUA010000024">
    <property type="protein sequence ID" value="KAH9831805.1"/>
    <property type="molecule type" value="Genomic_DNA"/>
</dbReference>
<comment type="caution">
    <text evidence="1">The sequence shown here is derived from an EMBL/GenBank/DDBJ whole genome shotgun (WGS) entry which is preliminary data.</text>
</comment>
<name>A0ABQ8K4K9_9APHY</name>
<reference evidence="1 2" key="1">
    <citation type="journal article" date="2021" name="Environ. Microbiol.">
        <title>Gene family expansions and transcriptome signatures uncover fungal adaptations to wood decay.</title>
        <authorList>
            <person name="Hage H."/>
            <person name="Miyauchi S."/>
            <person name="Viragh M."/>
            <person name="Drula E."/>
            <person name="Min B."/>
            <person name="Chaduli D."/>
            <person name="Navarro D."/>
            <person name="Favel A."/>
            <person name="Norest M."/>
            <person name="Lesage-Meessen L."/>
            <person name="Balint B."/>
            <person name="Merenyi Z."/>
            <person name="de Eugenio L."/>
            <person name="Morin E."/>
            <person name="Martinez A.T."/>
            <person name="Baldrian P."/>
            <person name="Stursova M."/>
            <person name="Martinez M.J."/>
            <person name="Novotny C."/>
            <person name="Magnuson J.K."/>
            <person name="Spatafora J.W."/>
            <person name="Maurice S."/>
            <person name="Pangilinan J."/>
            <person name="Andreopoulos W."/>
            <person name="LaButti K."/>
            <person name="Hundley H."/>
            <person name="Na H."/>
            <person name="Kuo A."/>
            <person name="Barry K."/>
            <person name="Lipzen A."/>
            <person name="Henrissat B."/>
            <person name="Riley R."/>
            <person name="Ahrendt S."/>
            <person name="Nagy L.G."/>
            <person name="Grigoriev I.V."/>
            <person name="Martin F."/>
            <person name="Rosso M.N."/>
        </authorList>
    </citation>
    <scope>NUCLEOTIDE SEQUENCE [LARGE SCALE GENOMIC DNA]</scope>
    <source>
        <strain evidence="1 2">CIRM-BRFM 1785</strain>
    </source>
</reference>
<protein>
    <submittedName>
        <fullName evidence="1">Uncharacterized protein</fullName>
    </submittedName>
</protein>
<sequence length="189" mass="21116">MRVRSLCVVRTRQSPPGAGSPCVRAFRLVSIPEGTPPRSSATLRLHPSPACSSIGIAYMARRFIVIAFPGLQLLCFYTITSQSAQRDLDDVQRSSRDPEPEAINIIWLSGPAYHDYHSSARLPEHLRRGLLNVLVAYTRLSMLVLGAVQLPSFAPLQSFLCAFPNLRRVNDLDWAVHLLEPRLVAWEMP</sequence>
<keyword evidence="2" id="KW-1185">Reference proteome</keyword>
<gene>
    <name evidence="1" type="ORF">C8Q71DRAFT_285904</name>
</gene>
<proteinExistence type="predicted"/>
<evidence type="ECO:0000313" key="1">
    <source>
        <dbReference type="EMBL" id="KAH9831805.1"/>
    </source>
</evidence>
<evidence type="ECO:0000313" key="2">
    <source>
        <dbReference type="Proteomes" id="UP000814176"/>
    </source>
</evidence>
<dbReference type="GeneID" id="71998269"/>